<keyword evidence="1" id="KW-0547">Nucleotide-binding</keyword>
<gene>
    <name evidence="5" type="ORF">BBK14_13580</name>
</gene>
<feature type="domain" description="FtsK" evidence="4">
    <location>
        <begin position="366"/>
        <end position="553"/>
    </location>
</feature>
<sequence length="717" mass="76435">MTEQPNTPNDSQPGGVVLPGPWTPTVDAPGEAGEALHGEVIDQQGNLVVPEPAGPPARRAVPLPALPVSGKEIARTAGRAAVQSAQGHAVLARRAAEAATHAAIREQIRAARARGDAAELAAWLDRLHAAKDARRQRVANLPAVLKAAGVSSLAAVLVVTGVLLTAGILVGVVHPVGVGWGDYWGFIGWLLRLLVTVATVLVPLAAAGVVPAWLVLTHRAGQAADAPSWVATSTEVDVDIVVDERTLTQALAALRIKQITDYLKKAPLQYVVPARKDGRGTYALIRLPGGLPASYVTVQTKRESIAASLHRRTNEVWLRTGEDAGLLDVWIADPGALKEGAGPYPLLTDGFVDVFRGVPFGRSLRGDPLVAPLMERNTITGGQPGQGKSSSARTMLAGAALDITAEIRIWVPDTNFDFEYFKPRCSRYVMGADDDKIRQILEDLRELYAEVQARGQLLVDHKIPAVTRKKASEGIGLHPLFCLLEEAHLAIQHETYGKEIAQLLIDIVKLGRKRGIHMIVSTQAPTKDSMPRDVTRNCSNGIAYAVGDHVANDALLGQGAYRAGHRATELIAGVDKGTALVKGFTGERSVMAQTYFIHVDHVPALIQRALDALDRKGLPVPGTDTPRGSGQELEARDLLDDLDTVLGTEVISIAKVPPLLLNLAPTWAPYKGLTGAGLVKLLAAEGIKVPSTGNRFPLDPVTVREEIGRRATADLDE</sequence>
<dbReference type="RefSeq" id="WP_071061070.1">
    <property type="nucleotide sequence ID" value="NZ_MAXA01000091.1"/>
</dbReference>
<dbReference type="InterPro" id="IPR027417">
    <property type="entry name" value="P-loop_NTPase"/>
</dbReference>
<dbReference type="OrthoDB" id="3315716at2"/>
<name>A0A1S1R183_9ACTN</name>
<evidence type="ECO:0000313" key="6">
    <source>
        <dbReference type="Proteomes" id="UP000179769"/>
    </source>
</evidence>
<evidence type="ECO:0000256" key="3">
    <source>
        <dbReference type="SAM" id="Phobius"/>
    </source>
</evidence>
<accession>A0A1S1R183</accession>
<dbReference type="GO" id="GO:0003677">
    <property type="term" value="F:DNA binding"/>
    <property type="evidence" value="ECO:0007669"/>
    <property type="project" value="InterPro"/>
</dbReference>
<dbReference type="GO" id="GO:0005524">
    <property type="term" value="F:ATP binding"/>
    <property type="evidence" value="ECO:0007669"/>
    <property type="project" value="UniProtKB-UniRule"/>
</dbReference>
<keyword evidence="6" id="KW-1185">Reference proteome</keyword>
<dbReference type="SUPFAM" id="SSF52540">
    <property type="entry name" value="P-loop containing nucleoside triphosphate hydrolases"/>
    <property type="match status" value="1"/>
</dbReference>
<comment type="caution">
    <text evidence="5">The sequence shown here is derived from an EMBL/GenBank/DDBJ whole genome shotgun (WGS) entry which is preliminary data.</text>
</comment>
<feature type="transmembrane region" description="Helical" evidence="3">
    <location>
        <begin position="144"/>
        <end position="169"/>
    </location>
</feature>
<dbReference type="AlphaFoldDB" id="A0A1S1R183"/>
<dbReference type="EMBL" id="MAXA01000091">
    <property type="protein sequence ID" value="OHV39697.1"/>
    <property type="molecule type" value="Genomic_DNA"/>
</dbReference>
<dbReference type="GO" id="GO:0051301">
    <property type="term" value="P:cell division"/>
    <property type="evidence" value="ECO:0007669"/>
    <property type="project" value="UniProtKB-KW"/>
</dbReference>
<feature type="transmembrane region" description="Helical" evidence="3">
    <location>
        <begin position="189"/>
        <end position="216"/>
    </location>
</feature>
<dbReference type="PROSITE" id="PS50901">
    <property type="entry name" value="FTSK"/>
    <property type="match status" value="1"/>
</dbReference>
<organism evidence="5 6">
    <name type="scientific">Parafrankia soli</name>
    <dbReference type="NCBI Taxonomy" id="2599596"/>
    <lineage>
        <taxon>Bacteria</taxon>
        <taxon>Bacillati</taxon>
        <taxon>Actinomycetota</taxon>
        <taxon>Actinomycetes</taxon>
        <taxon>Frankiales</taxon>
        <taxon>Frankiaceae</taxon>
        <taxon>Parafrankia</taxon>
    </lineage>
</organism>
<feature type="binding site" evidence="1">
    <location>
        <begin position="382"/>
        <end position="389"/>
    </location>
    <ligand>
        <name>ATP</name>
        <dbReference type="ChEBI" id="CHEBI:30616"/>
    </ligand>
</feature>
<reference evidence="6" key="1">
    <citation type="submission" date="2016-07" db="EMBL/GenBank/DDBJ databases">
        <title>Frankia sp. NRRL B-16219 Genome sequencing.</title>
        <authorList>
            <person name="Ghodhbane-Gtari F."/>
            <person name="Swanson E."/>
            <person name="Gueddou A."/>
            <person name="Louati M."/>
            <person name="Nouioui I."/>
            <person name="Hezbri K."/>
            <person name="Abebe-Akele F."/>
            <person name="Simpson S."/>
            <person name="Morris K."/>
            <person name="Thomas K."/>
            <person name="Gtari M."/>
            <person name="Tisa L.S."/>
        </authorList>
    </citation>
    <scope>NUCLEOTIDE SEQUENCE [LARGE SCALE GENOMIC DNA]</scope>
    <source>
        <strain evidence="6">NRRL B-16219</strain>
    </source>
</reference>
<feature type="region of interest" description="Disordered" evidence="2">
    <location>
        <begin position="1"/>
        <end position="26"/>
    </location>
</feature>
<dbReference type="Gene3D" id="3.40.50.300">
    <property type="entry name" value="P-loop containing nucleotide triphosphate hydrolases"/>
    <property type="match status" value="1"/>
</dbReference>
<evidence type="ECO:0000259" key="4">
    <source>
        <dbReference type="PROSITE" id="PS50901"/>
    </source>
</evidence>
<keyword evidence="5" id="KW-0132">Cell division</keyword>
<dbReference type="Proteomes" id="UP000179769">
    <property type="component" value="Unassembled WGS sequence"/>
</dbReference>
<evidence type="ECO:0000256" key="2">
    <source>
        <dbReference type="SAM" id="MobiDB-lite"/>
    </source>
</evidence>
<dbReference type="InterPro" id="IPR002543">
    <property type="entry name" value="FtsK_dom"/>
</dbReference>
<evidence type="ECO:0000256" key="1">
    <source>
        <dbReference type="PROSITE-ProRule" id="PRU00289"/>
    </source>
</evidence>
<keyword evidence="3" id="KW-0472">Membrane</keyword>
<protein>
    <submittedName>
        <fullName evidence="5">Cell division protein FtsK</fullName>
    </submittedName>
</protein>
<feature type="compositionally biased region" description="Polar residues" evidence="2">
    <location>
        <begin position="1"/>
        <end position="12"/>
    </location>
</feature>
<evidence type="ECO:0000313" key="5">
    <source>
        <dbReference type="EMBL" id="OHV39697.1"/>
    </source>
</evidence>
<keyword evidence="3" id="KW-0812">Transmembrane</keyword>
<proteinExistence type="predicted"/>
<keyword evidence="1" id="KW-0067">ATP-binding</keyword>
<keyword evidence="5" id="KW-0131">Cell cycle</keyword>
<keyword evidence="3" id="KW-1133">Transmembrane helix</keyword>